<sequence>MPEKVNDLDATRDPSVAKQYDNESSTETKFKDFYKIADDRKICMMGTYRNGVGPVSRSMAVAKRTGPDFLFLANTNSKKFEDLQNKETCLIFHDSNENWISVTGEAVTTSNDDPRIKEVYSKVVSAWFGDLGDGVHTGGPEDPRMKLIEIRSKYISYWKKTTGPLTTAKEIGGAALTGRVANTGDLREMHQEEISQQRKKDSALSS</sequence>
<accession>N1PTW4</accession>
<dbReference type="Gene3D" id="2.30.110.10">
    <property type="entry name" value="Electron Transport, Fmn-binding Protein, Chain A"/>
    <property type="match status" value="1"/>
</dbReference>
<dbReference type="OMA" id="TQDWISI"/>
<dbReference type="eggNOG" id="ENOG502SK2T">
    <property type="taxonomic scope" value="Eukaryota"/>
</dbReference>
<dbReference type="InterPro" id="IPR038725">
    <property type="entry name" value="YdaG_split_barrel_FMN-bd"/>
</dbReference>
<dbReference type="STRING" id="675120.N1PTW4"/>
<feature type="compositionally biased region" description="Basic and acidic residues" evidence="1">
    <location>
        <begin position="1"/>
        <end position="12"/>
    </location>
</feature>
<dbReference type="InterPro" id="IPR012349">
    <property type="entry name" value="Split_barrel_FMN-bd"/>
</dbReference>
<keyword evidence="4" id="KW-1185">Reference proteome</keyword>
<feature type="region of interest" description="Disordered" evidence="1">
    <location>
        <begin position="1"/>
        <end position="23"/>
    </location>
</feature>
<dbReference type="OrthoDB" id="434253at2759"/>
<feature type="region of interest" description="Disordered" evidence="1">
    <location>
        <begin position="182"/>
        <end position="206"/>
    </location>
</feature>
<evidence type="ECO:0000313" key="4">
    <source>
        <dbReference type="Proteomes" id="UP000016933"/>
    </source>
</evidence>
<reference evidence="4" key="1">
    <citation type="journal article" date="2012" name="PLoS Genet.">
        <title>The genomes of the fungal plant pathogens Cladosporium fulvum and Dothistroma septosporum reveal adaptation to different hosts and lifestyles but also signatures of common ancestry.</title>
        <authorList>
            <person name="de Wit P.J.G.M."/>
            <person name="van der Burgt A."/>
            <person name="Oekmen B."/>
            <person name="Stergiopoulos I."/>
            <person name="Abd-Elsalam K.A."/>
            <person name="Aerts A.L."/>
            <person name="Bahkali A.H."/>
            <person name="Beenen H.G."/>
            <person name="Chettri P."/>
            <person name="Cox M.P."/>
            <person name="Datema E."/>
            <person name="de Vries R.P."/>
            <person name="Dhillon B."/>
            <person name="Ganley A.R."/>
            <person name="Griffiths S.A."/>
            <person name="Guo Y."/>
            <person name="Hamelin R.C."/>
            <person name="Henrissat B."/>
            <person name="Kabir M.S."/>
            <person name="Jashni M.K."/>
            <person name="Kema G."/>
            <person name="Klaubauf S."/>
            <person name="Lapidus A."/>
            <person name="Levasseur A."/>
            <person name="Lindquist E."/>
            <person name="Mehrabi R."/>
            <person name="Ohm R.A."/>
            <person name="Owen T.J."/>
            <person name="Salamov A."/>
            <person name="Schwelm A."/>
            <person name="Schijlen E."/>
            <person name="Sun H."/>
            <person name="van den Burg H.A."/>
            <person name="van Ham R.C.H.J."/>
            <person name="Zhang S."/>
            <person name="Goodwin S.B."/>
            <person name="Grigoriev I.V."/>
            <person name="Collemare J."/>
            <person name="Bradshaw R.E."/>
        </authorList>
    </citation>
    <scope>NUCLEOTIDE SEQUENCE [LARGE SCALE GENOMIC DNA]</scope>
    <source>
        <strain evidence="4">NZE10 / CBS 128990</strain>
    </source>
</reference>
<evidence type="ECO:0000256" key="1">
    <source>
        <dbReference type="SAM" id="MobiDB-lite"/>
    </source>
</evidence>
<dbReference type="Proteomes" id="UP000016933">
    <property type="component" value="Unassembled WGS sequence"/>
</dbReference>
<dbReference type="AlphaFoldDB" id="N1PTW4"/>
<proteinExistence type="predicted"/>
<feature type="domain" description="General stress protein FMN-binding split barrel" evidence="2">
    <location>
        <begin position="31"/>
        <end position="179"/>
    </location>
</feature>
<feature type="compositionally biased region" description="Basic and acidic residues" evidence="1">
    <location>
        <begin position="185"/>
        <end position="206"/>
    </location>
</feature>
<dbReference type="SUPFAM" id="SSF50475">
    <property type="entry name" value="FMN-binding split barrel"/>
    <property type="match status" value="1"/>
</dbReference>
<evidence type="ECO:0000313" key="3">
    <source>
        <dbReference type="EMBL" id="EME45854.1"/>
    </source>
</evidence>
<gene>
    <name evidence="3" type="ORF">DOTSEDRAFT_171519</name>
</gene>
<reference evidence="3 4" key="2">
    <citation type="journal article" date="2012" name="PLoS Pathog.">
        <title>Diverse lifestyles and strategies of plant pathogenesis encoded in the genomes of eighteen Dothideomycetes fungi.</title>
        <authorList>
            <person name="Ohm R.A."/>
            <person name="Feau N."/>
            <person name="Henrissat B."/>
            <person name="Schoch C.L."/>
            <person name="Horwitz B.A."/>
            <person name="Barry K.W."/>
            <person name="Condon B.J."/>
            <person name="Copeland A.C."/>
            <person name="Dhillon B."/>
            <person name="Glaser F."/>
            <person name="Hesse C.N."/>
            <person name="Kosti I."/>
            <person name="LaButti K."/>
            <person name="Lindquist E.A."/>
            <person name="Lucas S."/>
            <person name="Salamov A.A."/>
            <person name="Bradshaw R.E."/>
            <person name="Ciuffetti L."/>
            <person name="Hamelin R.C."/>
            <person name="Kema G.H.J."/>
            <person name="Lawrence C."/>
            <person name="Scott J.A."/>
            <person name="Spatafora J.W."/>
            <person name="Turgeon B.G."/>
            <person name="de Wit P.J.G.M."/>
            <person name="Zhong S."/>
            <person name="Goodwin S.B."/>
            <person name="Grigoriev I.V."/>
        </authorList>
    </citation>
    <scope>NUCLEOTIDE SEQUENCE [LARGE SCALE GENOMIC DNA]</scope>
    <source>
        <strain evidence="4">NZE10 / CBS 128990</strain>
    </source>
</reference>
<protein>
    <recommendedName>
        <fullName evidence="2">General stress protein FMN-binding split barrel domain-containing protein</fullName>
    </recommendedName>
</protein>
<dbReference type="PANTHER" id="PTHR34818:SF1">
    <property type="entry name" value="PROTEIN BLI-3"/>
    <property type="match status" value="1"/>
</dbReference>
<dbReference type="HOGENOM" id="CLU_091428_0_1_1"/>
<organism evidence="3 4">
    <name type="scientific">Dothistroma septosporum (strain NZE10 / CBS 128990)</name>
    <name type="common">Red band needle blight fungus</name>
    <name type="synonym">Mycosphaerella pini</name>
    <dbReference type="NCBI Taxonomy" id="675120"/>
    <lineage>
        <taxon>Eukaryota</taxon>
        <taxon>Fungi</taxon>
        <taxon>Dikarya</taxon>
        <taxon>Ascomycota</taxon>
        <taxon>Pezizomycotina</taxon>
        <taxon>Dothideomycetes</taxon>
        <taxon>Dothideomycetidae</taxon>
        <taxon>Mycosphaerellales</taxon>
        <taxon>Mycosphaerellaceae</taxon>
        <taxon>Dothistroma</taxon>
    </lineage>
</organism>
<dbReference type="InterPro" id="IPR052917">
    <property type="entry name" value="Stress-Dev_Protein"/>
</dbReference>
<dbReference type="EMBL" id="KB446538">
    <property type="protein sequence ID" value="EME45854.1"/>
    <property type="molecule type" value="Genomic_DNA"/>
</dbReference>
<evidence type="ECO:0000259" key="2">
    <source>
        <dbReference type="Pfam" id="PF16242"/>
    </source>
</evidence>
<dbReference type="PANTHER" id="PTHR34818">
    <property type="entry name" value="PROTEIN BLI-3"/>
    <property type="match status" value="1"/>
</dbReference>
<name>N1PTW4_DOTSN</name>
<dbReference type="Pfam" id="PF16242">
    <property type="entry name" value="Pyrid_ox_like"/>
    <property type="match status" value="1"/>
</dbReference>